<evidence type="ECO:0000313" key="2">
    <source>
        <dbReference type="EMBL" id="QJA77408.1"/>
    </source>
</evidence>
<name>A0A6M3K646_9ZZZZ</name>
<evidence type="ECO:0008006" key="3">
    <source>
        <dbReference type="Google" id="ProtNLM"/>
    </source>
</evidence>
<evidence type="ECO:0000313" key="1">
    <source>
        <dbReference type="EMBL" id="QJA59677.1"/>
    </source>
</evidence>
<proteinExistence type="predicted"/>
<dbReference type="AlphaFoldDB" id="A0A6M3K646"/>
<dbReference type="EMBL" id="MT142281">
    <property type="protein sequence ID" value="QJA77408.1"/>
    <property type="molecule type" value="Genomic_DNA"/>
</dbReference>
<organism evidence="2">
    <name type="scientific">viral metagenome</name>
    <dbReference type="NCBI Taxonomy" id="1070528"/>
    <lineage>
        <taxon>unclassified sequences</taxon>
        <taxon>metagenomes</taxon>
        <taxon>organismal metagenomes</taxon>
    </lineage>
</organism>
<accession>A0A6M3K646</accession>
<sequence>MYIYYMNIRLQKYKKNRLAGMNQYNAALAAGYSKATAVKSNRLEKHMDGLVNHFQRAGLTDLKIATTLAQALDAEKVTKVRVVNELGENGVKIKKEKSVKRPDWPTRLKALELVANLSGMMKSKVEHSGNLTFTQMADIALGAKSENRILEYDID</sequence>
<dbReference type="EMBL" id="MT141380">
    <property type="protein sequence ID" value="QJA59677.1"/>
    <property type="molecule type" value="Genomic_DNA"/>
</dbReference>
<protein>
    <recommendedName>
        <fullName evidence="3">Terminase</fullName>
    </recommendedName>
</protein>
<gene>
    <name evidence="2" type="ORF">MM415A01309_0014</name>
    <name evidence="1" type="ORF">MM415B01249_0014</name>
</gene>
<reference evidence="2" key="1">
    <citation type="submission" date="2020-03" db="EMBL/GenBank/DDBJ databases">
        <title>The deep terrestrial virosphere.</title>
        <authorList>
            <person name="Holmfeldt K."/>
            <person name="Nilsson E."/>
            <person name="Simone D."/>
            <person name="Lopez-Fernandez M."/>
            <person name="Wu X."/>
            <person name="de Brujin I."/>
            <person name="Lundin D."/>
            <person name="Andersson A."/>
            <person name="Bertilsson S."/>
            <person name="Dopson M."/>
        </authorList>
    </citation>
    <scope>NUCLEOTIDE SEQUENCE</scope>
    <source>
        <strain evidence="2">MM415A01309</strain>
        <strain evidence="1">MM415B01249</strain>
    </source>
</reference>